<keyword evidence="2 4" id="KW-0238">DNA-binding</keyword>
<reference evidence="7" key="1">
    <citation type="submission" date="2023-07" db="EMBL/GenBank/DDBJ databases">
        <title>30 novel species of actinomycetes from the DSMZ collection.</title>
        <authorList>
            <person name="Nouioui I."/>
        </authorList>
    </citation>
    <scope>NUCLEOTIDE SEQUENCE [LARGE SCALE GENOMIC DNA]</scope>
    <source>
        <strain evidence="7">DSM 44399</strain>
    </source>
</reference>
<dbReference type="RefSeq" id="WP_311425297.1">
    <property type="nucleotide sequence ID" value="NZ_JAVREH010000073.1"/>
</dbReference>
<dbReference type="Pfam" id="PF00440">
    <property type="entry name" value="TetR_N"/>
    <property type="match status" value="1"/>
</dbReference>
<name>A0ABU2JHB5_9ACTN</name>
<accession>A0ABU2JHB5</accession>
<keyword evidence="1" id="KW-0805">Transcription regulation</keyword>
<organism evidence="6 7">
    <name type="scientific">Jatrophihabitans lederbergiae</name>
    <dbReference type="NCBI Taxonomy" id="3075547"/>
    <lineage>
        <taxon>Bacteria</taxon>
        <taxon>Bacillati</taxon>
        <taxon>Actinomycetota</taxon>
        <taxon>Actinomycetes</taxon>
        <taxon>Jatrophihabitantales</taxon>
        <taxon>Jatrophihabitantaceae</taxon>
        <taxon>Jatrophihabitans</taxon>
    </lineage>
</organism>
<keyword evidence="7" id="KW-1185">Reference proteome</keyword>
<protein>
    <submittedName>
        <fullName evidence="6">TetR/AcrR family transcriptional regulator</fullName>
    </submittedName>
</protein>
<dbReference type="PRINTS" id="PR00455">
    <property type="entry name" value="HTHTETR"/>
</dbReference>
<dbReference type="InterPro" id="IPR001647">
    <property type="entry name" value="HTH_TetR"/>
</dbReference>
<dbReference type="Gene3D" id="1.10.10.60">
    <property type="entry name" value="Homeodomain-like"/>
    <property type="match status" value="1"/>
</dbReference>
<proteinExistence type="predicted"/>
<sequence>MSRARSAENRAAMVDAASVLVRERGLAGVTIEAVCARVGLTNGGFYKQFTSREALVLEALQHVVEQRRVLMSGLGDPLESTTWQALIDVYLSDEHRDDPGHGCVVAALAGDPELPTSAGFGDELRHGLIDLAATAPGADENPDRGLATVALLVGALQLARMTVGTALSEQILAAARAELTGGRP</sequence>
<evidence type="ECO:0000256" key="2">
    <source>
        <dbReference type="ARBA" id="ARBA00023125"/>
    </source>
</evidence>
<feature type="DNA-binding region" description="H-T-H motif" evidence="4">
    <location>
        <begin position="30"/>
        <end position="49"/>
    </location>
</feature>
<dbReference type="PANTHER" id="PTHR47506">
    <property type="entry name" value="TRANSCRIPTIONAL REGULATORY PROTEIN"/>
    <property type="match status" value="1"/>
</dbReference>
<dbReference type="InterPro" id="IPR036271">
    <property type="entry name" value="Tet_transcr_reg_TetR-rel_C_sf"/>
</dbReference>
<evidence type="ECO:0000256" key="3">
    <source>
        <dbReference type="ARBA" id="ARBA00023163"/>
    </source>
</evidence>
<evidence type="ECO:0000313" key="6">
    <source>
        <dbReference type="EMBL" id="MDT0264156.1"/>
    </source>
</evidence>
<dbReference type="SUPFAM" id="SSF46689">
    <property type="entry name" value="Homeodomain-like"/>
    <property type="match status" value="1"/>
</dbReference>
<evidence type="ECO:0000256" key="1">
    <source>
        <dbReference type="ARBA" id="ARBA00023015"/>
    </source>
</evidence>
<feature type="domain" description="HTH tetR-type" evidence="5">
    <location>
        <begin position="7"/>
        <end position="67"/>
    </location>
</feature>
<comment type="caution">
    <text evidence="6">The sequence shown here is derived from an EMBL/GenBank/DDBJ whole genome shotgun (WGS) entry which is preliminary data.</text>
</comment>
<keyword evidence="3" id="KW-0804">Transcription</keyword>
<dbReference type="Proteomes" id="UP001183176">
    <property type="component" value="Unassembled WGS sequence"/>
</dbReference>
<dbReference type="EMBL" id="JAVREH010000073">
    <property type="protein sequence ID" value="MDT0264156.1"/>
    <property type="molecule type" value="Genomic_DNA"/>
</dbReference>
<evidence type="ECO:0000256" key="4">
    <source>
        <dbReference type="PROSITE-ProRule" id="PRU00335"/>
    </source>
</evidence>
<dbReference type="PANTHER" id="PTHR47506:SF7">
    <property type="entry name" value="TRANSCRIPTIONAL REGULATORY PROTEIN"/>
    <property type="match status" value="1"/>
</dbReference>
<evidence type="ECO:0000313" key="7">
    <source>
        <dbReference type="Proteomes" id="UP001183176"/>
    </source>
</evidence>
<dbReference type="Gene3D" id="1.10.357.10">
    <property type="entry name" value="Tetracycline Repressor, domain 2"/>
    <property type="match status" value="1"/>
</dbReference>
<evidence type="ECO:0000259" key="5">
    <source>
        <dbReference type="PROSITE" id="PS50977"/>
    </source>
</evidence>
<dbReference type="InterPro" id="IPR009057">
    <property type="entry name" value="Homeodomain-like_sf"/>
</dbReference>
<dbReference type="PROSITE" id="PS50977">
    <property type="entry name" value="HTH_TETR_2"/>
    <property type="match status" value="1"/>
</dbReference>
<dbReference type="SUPFAM" id="SSF48498">
    <property type="entry name" value="Tetracyclin repressor-like, C-terminal domain"/>
    <property type="match status" value="1"/>
</dbReference>
<gene>
    <name evidence="6" type="ORF">RM423_22560</name>
</gene>